<name>A0A644V2R8_9ZZZZ</name>
<accession>A0A644V2R8</accession>
<organism evidence="2">
    <name type="scientific">bioreactor metagenome</name>
    <dbReference type="NCBI Taxonomy" id="1076179"/>
    <lineage>
        <taxon>unclassified sequences</taxon>
        <taxon>metagenomes</taxon>
        <taxon>ecological metagenomes</taxon>
    </lineage>
</organism>
<proteinExistence type="predicted"/>
<dbReference type="EMBL" id="VSSQ01000206">
    <property type="protein sequence ID" value="MPL85471.1"/>
    <property type="molecule type" value="Genomic_DNA"/>
</dbReference>
<evidence type="ECO:0000313" key="2">
    <source>
        <dbReference type="EMBL" id="MPL85471.1"/>
    </source>
</evidence>
<protein>
    <submittedName>
        <fullName evidence="2">Uncharacterized protein</fullName>
    </submittedName>
</protein>
<sequence>MIVTVELGAGLPDQDAAAGKLMTAPSPVGGLPAPCRGRAGQPIRRSVPEAGGGDPPAAPDLAAGGADPQGGGRHLREGRRNAFTLPRVSSQSLDTRLVRLPDMPLSCPGVAGSLPAPAPRWQAGSPDPTR</sequence>
<evidence type="ECO:0000256" key="1">
    <source>
        <dbReference type="SAM" id="MobiDB-lite"/>
    </source>
</evidence>
<reference evidence="2" key="1">
    <citation type="submission" date="2019-08" db="EMBL/GenBank/DDBJ databases">
        <authorList>
            <person name="Kucharzyk K."/>
            <person name="Murdoch R.W."/>
            <person name="Higgins S."/>
            <person name="Loffler F."/>
        </authorList>
    </citation>
    <scope>NUCLEOTIDE SEQUENCE</scope>
</reference>
<feature type="region of interest" description="Disordered" evidence="1">
    <location>
        <begin position="18"/>
        <end position="88"/>
    </location>
</feature>
<gene>
    <name evidence="2" type="ORF">SDC9_31439</name>
</gene>
<dbReference type="AlphaFoldDB" id="A0A644V2R8"/>
<feature type="region of interest" description="Disordered" evidence="1">
    <location>
        <begin position="106"/>
        <end position="130"/>
    </location>
</feature>
<comment type="caution">
    <text evidence="2">The sequence shown here is derived from an EMBL/GenBank/DDBJ whole genome shotgun (WGS) entry which is preliminary data.</text>
</comment>